<protein>
    <submittedName>
        <fullName evidence="1">Uncharacterized protein</fullName>
    </submittedName>
</protein>
<organism evidence="1 2">
    <name type="scientific">Candidatus Propionivibrio dominans</name>
    <dbReference type="NCBI Taxonomy" id="2954373"/>
    <lineage>
        <taxon>Bacteria</taxon>
        <taxon>Pseudomonadati</taxon>
        <taxon>Pseudomonadota</taxon>
        <taxon>Betaproteobacteria</taxon>
        <taxon>Rhodocyclales</taxon>
        <taxon>Rhodocyclaceae</taxon>
        <taxon>Propionivibrio</taxon>
    </lineage>
</organism>
<dbReference type="Proteomes" id="UP000886602">
    <property type="component" value="Unassembled WGS sequence"/>
</dbReference>
<evidence type="ECO:0000313" key="2">
    <source>
        <dbReference type="Proteomes" id="UP000886602"/>
    </source>
</evidence>
<accession>A0A9D7I928</accession>
<comment type="caution">
    <text evidence="1">The sequence shown here is derived from an EMBL/GenBank/DDBJ whole genome shotgun (WGS) entry which is preliminary data.</text>
</comment>
<dbReference type="AlphaFoldDB" id="A0A9D7I928"/>
<evidence type="ECO:0000313" key="1">
    <source>
        <dbReference type="EMBL" id="MBK7423722.1"/>
    </source>
</evidence>
<name>A0A9D7I928_9RHOO</name>
<proteinExistence type="predicted"/>
<reference evidence="1" key="1">
    <citation type="submission" date="2020-10" db="EMBL/GenBank/DDBJ databases">
        <title>Connecting structure to function with the recovery of over 1000 high-quality activated sludge metagenome-assembled genomes encoding full-length rRNA genes using long-read sequencing.</title>
        <authorList>
            <person name="Singleton C.M."/>
            <person name="Petriglieri F."/>
            <person name="Kristensen J.M."/>
            <person name="Kirkegaard R.H."/>
            <person name="Michaelsen T.Y."/>
            <person name="Andersen M.H."/>
            <person name="Karst S.M."/>
            <person name="Dueholm M.S."/>
            <person name="Nielsen P.H."/>
            <person name="Albertsen M."/>
        </authorList>
    </citation>
    <scope>NUCLEOTIDE SEQUENCE</scope>
    <source>
        <strain evidence="1">EsbW_18-Q3-R4-48_MAXAC.044</strain>
    </source>
</reference>
<sequence>MWQDPIVEELRKLREAHAESHHFDSDSIFAELKQKEDLARNKGRNFVTLPKKPVQDIKVAA</sequence>
<gene>
    <name evidence="1" type="ORF">IPJ48_11810</name>
</gene>
<dbReference type="EMBL" id="JADJNC010000017">
    <property type="protein sequence ID" value="MBK7423722.1"/>
    <property type="molecule type" value="Genomic_DNA"/>
</dbReference>